<keyword evidence="4" id="KW-0677">Repeat</keyword>
<dbReference type="InterPro" id="IPR020845">
    <property type="entry name" value="AMP-binding_CS"/>
</dbReference>
<dbReference type="CDD" id="cd19545">
    <property type="entry name" value="FUM14_C_NRPS-like"/>
    <property type="match status" value="1"/>
</dbReference>
<dbReference type="Pfam" id="PF00501">
    <property type="entry name" value="AMP-binding"/>
    <property type="match status" value="1"/>
</dbReference>
<dbReference type="Gene3D" id="3.40.50.12780">
    <property type="entry name" value="N-terminal domain of ligase-like"/>
    <property type="match status" value="1"/>
</dbReference>
<keyword evidence="8" id="KW-1185">Reference proteome</keyword>
<dbReference type="Proteomes" id="UP001194746">
    <property type="component" value="Unassembled WGS sequence"/>
</dbReference>
<feature type="domain" description="Carrier" evidence="6">
    <location>
        <begin position="1560"/>
        <end position="1636"/>
    </location>
</feature>
<dbReference type="Pfam" id="PF00668">
    <property type="entry name" value="Condensation"/>
    <property type="match status" value="2"/>
</dbReference>
<keyword evidence="2" id="KW-0597">Phosphoprotein</keyword>
<dbReference type="InterPro" id="IPR010071">
    <property type="entry name" value="AA_adenyl_dom"/>
</dbReference>
<dbReference type="GO" id="GO:0044550">
    <property type="term" value="P:secondary metabolite biosynthetic process"/>
    <property type="evidence" value="ECO:0007669"/>
    <property type="project" value="UniProtKB-ARBA"/>
</dbReference>
<dbReference type="InterPro" id="IPR045851">
    <property type="entry name" value="AMP-bd_C_sf"/>
</dbReference>
<dbReference type="FunFam" id="3.30.559.10:FF:000034">
    <property type="entry name" value="Nonribosomal peptide synthase sidD"/>
    <property type="match status" value="1"/>
</dbReference>
<dbReference type="InterPro" id="IPR000873">
    <property type="entry name" value="AMP-dep_synth/lig_dom"/>
</dbReference>
<dbReference type="FunFam" id="3.40.50.12780:FF:000014">
    <property type="entry name" value="Nonribosomal peptide synthetase 1"/>
    <property type="match status" value="1"/>
</dbReference>
<dbReference type="NCBIfam" id="TIGR01733">
    <property type="entry name" value="AA-adenyl-dom"/>
    <property type="match status" value="1"/>
</dbReference>
<dbReference type="GO" id="GO:1904091">
    <property type="term" value="F:non-ribosomal peptide synthetase activity"/>
    <property type="evidence" value="ECO:0007669"/>
    <property type="project" value="UniProtKB-ARBA"/>
</dbReference>
<evidence type="ECO:0000256" key="2">
    <source>
        <dbReference type="ARBA" id="ARBA00022553"/>
    </source>
</evidence>
<dbReference type="FunFam" id="3.30.300.30:FF:000015">
    <property type="entry name" value="Nonribosomal peptide synthase SidD"/>
    <property type="match status" value="1"/>
</dbReference>
<reference evidence="7" key="1">
    <citation type="journal article" date="2019" name="Beilstein J. Org. Chem.">
        <title>Nanangenines: drimane sesquiterpenoids as the dominant metabolite cohort of a novel Australian fungus, Aspergillus nanangensis.</title>
        <authorList>
            <person name="Lacey H.J."/>
            <person name="Gilchrist C.L.M."/>
            <person name="Crombie A."/>
            <person name="Kalaitzis J.A."/>
            <person name="Vuong D."/>
            <person name="Rutledge P.J."/>
            <person name="Turner P."/>
            <person name="Pitt J.I."/>
            <person name="Lacey E."/>
            <person name="Chooi Y.H."/>
            <person name="Piggott A.M."/>
        </authorList>
    </citation>
    <scope>NUCLEOTIDE SEQUENCE</scope>
    <source>
        <strain evidence="7">MST-FP2251</strain>
    </source>
</reference>
<dbReference type="SUPFAM" id="SSF52777">
    <property type="entry name" value="CoA-dependent acyltransferases"/>
    <property type="match status" value="4"/>
</dbReference>
<dbReference type="CDD" id="cd19542">
    <property type="entry name" value="CT_NRPS-like"/>
    <property type="match status" value="1"/>
</dbReference>
<organism evidence="7 8">
    <name type="scientific">Aspergillus nanangensis</name>
    <dbReference type="NCBI Taxonomy" id="2582783"/>
    <lineage>
        <taxon>Eukaryota</taxon>
        <taxon>Fungi</taxon>
        <taxon>Dikarya</taxon>
        <taxon>Ascomycota</taxon>
        <taxon>Pezizomycotina</taxon>
        <taxon>Eurotiomycetes</taxon>
        <taxon>Eurotiomycetidae</taxon>
        <taxon>Eurotiales</taxon>
        <taxon>Aspergillaceae</taxon>
        <taxon>Aspergillus</taxon>
        <taxon>Aspergillus subgen. Circumdati</taxon>
    </lineage>
</organism>
<dbReference type="GO" id="GO:0008610">
    <property type="term" value="P:lipid biosynthetic process"/>
    <property type="evidence" value="ECO:0007669"/>
    <property type="project" value="UniProtKB-ARBA"/>
</dbReference>
<dbReference type="InterPro" id="IPR036736">
    <property type="entry name" value="ACP-like_sf"/>
</dbReference>
<proteinExistence type="inferred from homology"/>
<dbReference type="GO" id="GO:0031177">
    <property type="term" value="F:phosphopantetheine binding"/>
    <property type="evidence" value="ECO:0007669"/>
    <property type="project" value="InterPro"/>
</dbReference>
<dbReference type="PROSITE" id="PS00012">
    <property type="entry name" value="PHOSPHOPANTETHEINE"/>
    <property type="match status" value="1"/>
</dbReference>
<name>A0AAD4H005_ASPNN</name>
<dbReference type="GO" id="GO:0005737">
    <property type="term" value="C:cytoplasm"/>
    <property type="evidence" value="ECO:0007669"/>
    <property type="project" value="TreeGrafter"/>
</dbReference>
<keyword evidence="1" id="KW-0596">Phosphopantetheine</keyword>
<dbReference type="InterPro" id="IPR056896">
    <property type="entry name" value="SIDD_N"/>
</dbReference>
<dbReference type="InterPro" id="IPR020806">
    <property type="entry name" value="PKS_PP-bd"/>
</dbReference>
<dbReference type="PROSITE" id="PS00455">
    <property type="entry name" value="AMP_BINDING"/>
    <property type="match status" value="1"/>
</dbReference>
<dbReference type="InterPro" id="IPR023213">
    <property type="entry name" value="CAT-like_dom_sf"/>
</dbReference>
<accession>A0AAD4H005</accession>
<comment type="similarity">
    <text evidence="5">Belongs to the NRP synthetase family.</text>
</comment>
<dbReference type="InterPro" id="IPR042099">
    <property type="entry name" value="ANL_N_sf"/>
</dbReference>
<dbReference type="CDD" id="cd05918">
    <property type="entry name" value="A_NRPS_SidN3_like"/>
    <property type="match status" value="1"/>
</dbReference>
<gene>
    <name evidence="7" type="primary">NPS6</name>
    <name evidence="7" type="ORF">FE257_000189</name>
</gene>
<evidence type="ECO:0000256" key="4">
    <source>
        <dbReference type="ARBA" id="ARBA00022737"/>
    </source>
</evidence>
<dbReference type="InterPro" id="IPR006162">
    <property type="entry name" value="Ppantetheine_attach_site"/>
</dbReference>
<dbReference type="SUPFAM" id="SSF56801">
    <property type="entry name" value="Acetyl-CoA synthetase-like"/>
    <property type="match status" value="2"/>
</dbReference>
<dbReference type="SMART" id="SM00823">
    <property type="entry name" value="PKS_PP"/>
    <property type="match status" value="2"/>
</dbReference>
<evidence type="ECO:0000256" key="1">
    <source>
        <dbReference type="ARBA" id="ARBA00022450"/>
    </source>
</evidence>
<dbReference type="Gene3D" id="3.30.559.30">
    <property type="entry name" value="Nonribosomal peptide synthetase, condensation domain"/>
    <property type="match status" value="2"/>
</dbReference>
<dbReference type="GO" id="GO:0016874">
    <property type="term" value="F:ligase activity"/>
    <property type="evidence" value="ECO:0007669"/>
    <property type="project" value="UniProtKB-KW"/>
</dbReference>
<dbReference type="Pfam" id="PF00550">
    <property type="entry name" value="PP-binding"/>
    <property type="match status" value="2"/>
</dbReference>
<reference evidence="7" key="2">
    <citation type="submission" date="2020-02" db="EMBL/GenBank/DDBJ databases">
        <authorList>
            <person name="Gilchrist C.L.M."/>
            <person name="Chooi Y.-H."/>
        </authorList>
    </citation>
    <scope>NUCLEOTIDE SEQUENCE</scope>
    <source>
        <strain evidence="7">MST-FP2251</strain>
    </source>
</reference>
<sequence>MKRNSLVQSHVGVSTSTAVCRMGSIQDVSAPDHVASVNPSGAGDKTSNDIRSFHIVGLTSIDDHIVLLSWLIVLLRTREDAQVNFEWAYRRPDISEPLRNALSMTDVMPGLQSNVREVAGAIAGHIPAVEAAIPLLLSTSGLSRPSTEENILHLQTSFSNNHLHIRPVYHSKTMLPFTITRHIETLANTIQTCISNPDASIEACLHPTTHDMDEIWRWNHTVPPTYNLCMHDVISTRAHNSPNAVGISSWDGELTYLQIDEYSTSVAHSLLNLGVQLHDVIPVCFEKSKWTIVAVLAVMKTGATFVLMDPALPVARLQNMREQVGAKVMVTSRGQHCLATEVLPGGKYLVVEADTFANVADLTHLAKLPVVPPEALMYIIFTSGSTGTPKGVQISHATYTSSAFPRAETVGYTETSRVLDFASYAFDVSIDSMLLTLSQGGCLCIPSDSDRLNDINGVIRTMAINYAGLTPSVARILEPDVISSLSALGLGGEAVSARDVALWGQDTRIVIGYGPCECTIGCTVNGDAAMGRDYISIGGGNGAVMWIVNPNDHDDLMPVGAVGELLVEGPIVGQGYLNDAEKTAKAFINDPPWLVKGHKTYPGRRGRLYKTGDLGRYDPDGSGGIVFVGRKDTQVKLRGQRVELGEIEAQVKARLPAGANVIAEIIAPTGAGGQSTLVAFVATHSTKGHEDTDVMAIQLSAELQATMAEADKGVKEVLPRYMVPTAYIPVNYIPVLISGKTDRRRLRQFGATVDLRSIDEDPTGSAGRELNEIEECLRQIWAQTLKLDAAAIRLNDNFFALGGNSVTAMRLVSVCKAQSLDLSVASIFANPSLSAMADMTKACQLQEQASVPTFSMISQAVESACREAAQACQLPPAAIEDIYPCTPTQESLFTFSLKSKELYVAQRVAQIPSHIHLDAWKAAWEEVVAAIPMLRTRVVQLQEPGLQQVVLKQNIAWTNATDLAQYLQTDRKERMNLGESLARYAIITEPNSNNTRYMVWTIHHVLYDGWSEPIILKNVSDILQSHSIKPTTQMRDFVRWTRNTDDLAMREFWQRGLKGAVGPQFPRLPSRDYLPTPNGMVEQFIPVATSAGWPFTMATLIRGAWALVASQYTGNDDIVFGETLVGRDIALPGVEGIIGPLIATIPIRIRVHRTSSIESYLQTVQQAVSARVPYQHMGMQNIRKVSPDAQHACEAPMGLVIQPEPEYVGSELGFAVGDVVHEALHFNPYPLMLGCGIRKGGFRVCASFDTSLIGVEHMERVLLQLQTACSQLTKGLDRTLNEISCLSEAELDQLWKWNEAPPLSWDESSRTLRADTHAQQGSVYPRAVVPWVCDPRNPSLLSPIDCVGELWLEGSFLPGQVVKTPSWLAAGSSACAGRAGNVQPTGDLVKLQHDGSLLFVSRKENVVGVQGHAVDIADIEAQLNGHLPQSIRAAAAVYQPTADSQELIVFVEHQSAEKDVVELISASHDVPCNSSGVTISATISVSLATELKRLDKFVRDSLPSYMIPYAYVVLDKSVPELEQADHTSVINQLASRIPVELVNELRDSLQKIWSNTSAQTTLTPAESILRSSWASILRIPEDKIEVDDNFFRLGGDSVLAMNLVSLLREQGHRLTVADIFQHMRLGDAAKAMKLDKVKKVKAQPRLPFSTLGCADVDAFISEVVRPQLADQHWTIRDIFPVTASQALDIRATVQTPRTSIQYTMMYFTGEIDRTKLLAACSELIKTHEILRTVFIAHGSTFLQVVLNELPTPVTLHQTDGDLETYITDLCTADIELPIHIGSSFLKLFYVQATSGQQCLILGLSHALYDGVSLPMLIRDLDALYTGSSPMPQSAPFSSYMSYIADPIVQSPAIAYWRTLLHDSSLSVLPGTTAQPNDKAIFQTKQLSVVQPPPEITTATLLTAAWALLLCRRLRTNDVTFGSVTSGRAIDLPAVETVQGPCYQLTPVRVQVQSAWKAGDLLGYVQAQGAQSAAYDFLGFEAIAEQCTEWGGEEKGGRLFDSLVHHQDWEDVDSLPFAGGTCNVDISNPHGDAACPFKAVSFSKEGLLHVGVVGSERDVVLVDSVLEELAATVEELVTRPESVLLESW</sequence>
<dbReference type="GO" id="GO:0044281">
    <property type="term" value="P:small molecule metabolic process"/>
    <property type="evidence" value="ECO:0007669"/>
    <property type="project" value="UniProtKB-ARBA"/>
</dbReference>
<dbReference type="InterPro" id="IPR009081">
    <property type="entry name" value="PP-bd_ACP"/>
</dbReference>
<evidence type="ECO:0000259" key="6">
    <source>
        <dbReference type="PROSITE" id="PS50075"/>
    </source>
</evidence>
<comment type="caution">
    <text evidence="7">The sequence shown here is derived from an EMBL/GenBank/DDBJ whole genome shotgun (WGS) entry which is preliminary data.</text>
</comment>
<dbReference type="PROSITE" id="PS50075">
    <property type="entry name" value="CARRIER"/>
    <property type="match status" value="2"/>
</dbReference>
<dbReference type="InterPro" id="IPR001242">
    <property type="entry name" value="Condensation_dom"/>
</dbReference>
<evidence type="ECO:0000313" key="7">
    <source>
        <dbReference type="EMBL" id="KAF9895285.1"/>
    </source>
</evidence>
<dbReference type="FunFam" id="1.10.1200.10:FF:000005">
    <property type="entry name" value="Nonribosomal peptide synthetase 1"/>
    <property type="match status" value="2"/>
</dbReference>
<evidence type="ECO:0000256" key="3">
    <source>
        <dbReference type="ARBA" id="ARBA00022598"/>
    </source>
</evidence>
<dbReference type="Gene3D" id="1.10.1200.10">
    <property type="entry name" value="ACP-like"/>
    <property type="match status" value="2"/>
</dbReference>
<dbReference type="GO" id="GO:0043041">
    <property type="term" value="P:amino acid activation for nonribosomal peptide biosynthetic process"/>
    <property type="evidence" value="ECO:0007669"/>
    <property type="project" value="TreeGrafter"/>
</dbReference>
<dbReference type="Pfam" id="PF24895">
    <property type="entry name" value="SIDD_N"/>
    <property type="match status" value="1"/>
</dbReference>
<dbReference type="EMBL" id="VCAU01000001">
    <property type="protein sequence ID" value="KAF9895285.1"/>
    <property type="molecule type" value="Genomic_DNA"/>
</dbReference>
<dbReference type="Gene3D" id="3.30.559.10">
    <property type="entry name" value="Chloramphenicol acetyltransferase-like domain"/>
    <property type="match status" value="2"/>
</dbReference>
<dbReference type="SUPFAM" id="SSF47336">
    <property type="entry name" value="ACP-like"/>
    <property type="match status" value="2"/>
</dbReference>
<dbReference type="FunFam" id="3.30.559.30:FF:000003">
    <property type="entry name" value="Nonribosomal peptide synthase SidD"/>
    <property type="match status" value="1"/>
</dbReference>
<dbReference type="PANTHER" id="PTHR45527:SF3">
    <property type="entry name" value="SIDEROPHORE SYNTHETASE (EUROFUNG)"/>
    <property type="match status" value="1"/>
</dbReference>
<keyword evidence="3" id="KW-0436">Ligase</keyword>
<dbReference type="PANTHER" id="PTHR45527">
    <property type="entry name" value="NONRIBOSOMAL PEPTIDE SYNTHETASE"/>
    <property type="match status" value="1"/>
</dbReference>
<evidence type="ECO:0000313" key="8">
    <source>
        <dbReference type="Proteomes" id="UP001194746"/>
    </source>
</evidence>
<feature type="domain" description="Carrier" evidence="6">
    <location>
        <begin position="768"/>
        <end position="844"/>
    </location>
</feature>
<dbReference type="Gene3D" id="3.30.300.30">
    <property type="match status" value="2"/>
</dbReference>
<evidence type="ECO:0000256" key="5">
    <source>
        <dbReference type="ARBA" id="ARBA00029454"/>
    </source>
</evidence>
<protein>
    <submittedName>
        <fullName evidence="7">Non-ribosomal peptide synthetase</fullName>
    </submittedName>
</protein>